<dbReference type="GO" id="GO:0008757">
    <property type="term" value="F:S-adenosylmethionine-dependent methyltransferase activity"/>
    <property type="evidence" value="ECO:0007669"/>
    <property type="project" value="UniProtKB-ARBA"/>
</dbReference>
<dbReference type="Gene3D" id="2.170.270.10">
    <property type="entry name" value="SET domain"/>
    <property type="match status" value="1"/>
</dbReference>
<dbReference type="EMBL" id="JAJJHW010002585">
    <property type="protein sequence ID" value="KAH8370226.1"/>
    <property type="molecule type" value="Genomic_DNA"/>
</dbReference>
<evidence type="ECO:0000256" key="1">
    <source>
        <dbReference type="ARBA" id="ARBA00022603"/>
    </source>
</evidence>
<evidence type="ECO:0000313" key="6">
    <source>
        <dbReference type="Proteomes" id="UP001200034"/>
    </source>
</evidence>
<dbReference type="PROSITE" id="PS50280">
    <property type="entry name" value="SET"/>
    <property type="match status" value="1"/>
</dbReference>
<evidence type="ECO:0000313" key="5">
    <source>
        <dbReference type="EMBL" id="KAH8370226.1"/>
    </source>
</evidence>
<name>A0AAD4K0C4_9MUSC</name>
<reference evidence="5" key="1">
    <citation type="journal article" date="2021" name="Mol. Ecol. Resour.">
        <title>Phylogenomic analyses of the genus Drosophila reveals genomic signals of climate adaptation.</title>
        <authorList>
            <person name="Li F."/>
            <person name="Rane R.V."/>
            <person name="Luria V."/>
            <person name="Xiong Z."/>
            <person name="Chen J."/>
            <person name="Li Z."/>
            <person name="Catullo R.A."/>
            <person name="Griffin P.C."/>
            <person name="Schiffer M."/>
            <person name="Pearce S."/>
            <person name="Lee S.F."/>
            <person name="McElroy K."/>
            <person name="Stocker A."/>
            <person name="Shirriffs J."/>
            <person name="Cockerell F."/>
            <person name="Coppin C."/>
            <person name="Sgro C.M."/>
            <person name="Karger A."/>
            <person name="Cain J.W."/>
            <person name="Weber J.A."/>
            <person name="Santpere G."/>
            <person name="Kirschner M.W."/>
            <person name="Hoffmann A.A."/>
            <person name="Oakeshott J.G."/>
            <person name="Zhang G."/>
        </authorList>
    </citation>
    <scope>NUCLEOTIDE SEQUENCE</scope>
    <source>
        <strain evidence="5">BGI-SZ-2011g</strain>
    </source>
</reference>
<dbReference type="SUPFAM" id="SSF82199">
    <property type="entry name" value="SET domain"/>
    <property type="match status" value="1"/>
</dbReference>
<dbReference type="AlphaFoldDB" id="A0AAD4K0C4"/>
<evidence type="ECO:0000259" key="4">
    <source>
        <dbReference type="PROSITE" id="PS50280"/>
    </source>
</evidence>
<dbReference type="GO" id="GO:0042826">
    <property type="term" value="F:histone deacetylase binding"/>
    <property type="evidence" value="ECO:0007669"/>
    <property type="project" value="TreeGrafter"/>
</dbReference>
<comment type="caution">
    <text evidence="5">The sequence shown here is derived from an EMBL/GenBank/DDBJ whole genome shotgun (WGS) entry which is preliminary data.</text>
</comment>
<dbReference type="InterPro" id="IPR001214">
    <property type="entry name" value="SET_dom"/>
</dbReference>
<proteinExistence type="predicted"/>
<dbReference type="InterPro" id="IPR052097">
    <property type="entry name" value="SET-MYND_domain_protein"/>
</dbReference>
<feature type="domain" description="SET" evidence="4">
    <location>
        <begin position="212"/>
        <end position="519"/>
    </location>
</feature>
<dbReference type="GO" id="GO:0008276">
    <property type="term" value="F:protein methyltransferase activity"/>
    <property type="evidence" value="ECO:0007669"/>
    <property type="project" value="UniProtKB-ARBA"/>
</dbReference>
<dbReference type="SUPFAM" id="SSF48452">
    <property type="entry name" value="TPR-like"/>
    <property type="match status" value="1"/>
</dbReference>
<accession>A0AAD4K0C4</accession>
<dbReference type="Proteomes" id="UP001200034">
    <property type="component" value="Unassembled WGS sequence"/>
</dbReference>
<dbReference type="SUPFAM" id="SSF144232">
    <property type="entry name" value="HIT/MYND zinc finger-like"/>
    <property type="match status" value="1"/>
</dbReference>
<dbReference type="Gene3D" id="1.25.40.10">
    <property type="entry name" value="Tetratricopeptide repeat domain"/>
    <property type="match status" value="1"/>
</dbReference>
<sequence length="746" mass="84945">MFGLAETFSRQSDLIHLAAYKNELETIKMLHSLPKDKQKHFNELTKQLLENLEEPTNKENCAQLSRSLREEGNRVYKSKSTKNAVDVKECVLAACRLYTQAILTAEDAYDELALGFANRGMALQDFGYFQQAYDDCASAMEFGYPQKLHHKLVMRQAHCAWQLGNAQQLEEHIASLTGLQLNESYAKQLEHLQQQLKVLQAPEQLPQSPAVPRVCHKILSSQSRGRYMVATTAIKQGELIFTESAACFVPIEQRSRICQQCATSLLCAPIPCPACHQRVVYCSRRCRQLHAAIHRYECAAYRRNLLGMLGVSHLALRLLLNYLPQWLQQLQIDCCTADQLWQALICPAAEDCSVPIRQSQQSLCMITHLDKAPQEELLYHALCANLLQVYLFSCTNFCEGLQAISCQDWHLVIAALILRNAGQLLVNGHVGDAVVVDDLPSNEFALLQPRIWQRPYHLRLGCLHKLSSCQLSTAINLPYLSLCNHACNPSLRTKFDGGAVSNFAAFDIAAGEEIFNCYTLDYRHSLSEQRQQQLQEIYKFRCGCSKCARSKPDADYLAFHRYRCERAQCKQIFVPATHLNWWQQSEEQLSICCTACKEPQLMSWYDEFHLLLEHCDEPRMRGKLYTAFAALDAWLLDFHSLKLSLANELIVACFAANEAGPALDDRDYAELIKIIELWLAGIAAQSGSNSLQYISKLTYLLDMIAGRKHKVSAKQLQFMRDSFDYLANETREIFVNYYKDFIEQTS</sequence>
<dbReference type="GO" id="GO:0005737">
    <property type="term" value="C:cytoplasm"/>
    <property type="evidence" value="ECO:0007669"/>
    <property type="project" value="TreeGrafter"/>
</dbReference>
<keyword evidence="2" id="KW-0808">Transferase</keyword>
<dbReference type="GO" id="GO:0008170">
    <property type="term" value="F:N-methyltransferase activity"/>
    <property type="evidence" value="ECO:0007669"/>
    <property type="project" value="UniProtKB-ARBA"/>
</dbReference>
<keyword evidence="3" id="KW-0949">S-adenosyl-L-methionine</keyword>
<dbReference type="Pfam" id="PF00856">
    <property type="entry name" value="SET"/>
    <property type="match status" value="1"/>
</dbReference>
<dbReference type="GO" id="GO:0005634">
    <property type="term" value="C:nucleus"/>
    <property type="evidence" value="ECO:0007669"/>
    <property type="project" value="TreeGrafter"/>
</dbReference>
<dbReference type="InterPro" id="IPR046341">
    <property type="entry name" value="SET_dom_sf"/>
</dbReference>
<keyword evidence="6" id="KW-1185">Reference proteome</keyword>
<evidence type="ECO:0000256" key="3">
    <source>
        <dbReference type="ARBA" id="ARBA00022691"/>
    </source>
</evidence>
<protein>
    <recommendedName>
        <fullName evidence="4">SET domain-containing protein</fullName>
    </recommendedName>
</protein>
<evidence type="ECO:0000256" key="2">
    <source>
        <dbReference type="ARBA" id="ARBA00022679"/>
    </source>
</evidence>
<organism evidence="5 6">
    <name type="scientific">Drosophila rubida</name>
    <dbReference type="NCBI Taxonomy" id="30044"/>
    <lineage>
        <taxon>Eukaryota</taxon>
        <taxon>Metazoa</taxon>
        <taxon>Ecdysozoa</taxon>
        <taxon>Arthropoda</taxon>
        <taxon>Hexapoda</taxon>
        <taxon>Insecta</taxon>
        <taxon>Pterygota</taxon>
        <taxon>Neoptera</taxon>
        <taxon>Endopterygota</taxon>
        <taxon>Diptera</taxon>
        <taxon>Brachycera</taxon>
        <taxon>Muscomorpha</taxon>
        <taxon>Ephydroidea</taxon>
        <taxon>Drosophilidae</taxon>
        <taxon>Drosophila</taxon>
    </lineage>
</organism>
<dbReference type="GO" id="GO:0032259">
    <property type="term" value="P:methylation"/>
    <property type="evidence" value="ECO:0007669"/>
    <property type="project" value="UniProtKB-KW"/>
</dbReference>
<keyword evidence="1" id="KW-0489">Methyltransferase</keyword>
<dbReference type="InterPro" id="IPR011990">
    <property type="entry name" value="TPR-like_helical_dom_sf"/>
</dbReference>
<dbReference type="PANTHER" id="PTHR46165">
    <property type="entry name" value="SET AND MYND DOMAIN-CONTAINING PROTEIN 4"/>
    <property type="match status" value="1"/>
</dbReference>
<dbReference type="PANTHER" id="PTHR46165:SF2">
    <property type="entry name" value="SET AND MYND DOMAIN-CONTAINING PROTEIN 4"/>
    <property type="match status" value="1"/>
</dbReference>
<gene>
    <name evidence="5" type="ORF">KR093_002683</name>
</gene>